<organism evidence="2 3">
    <name type="scientific">Methylobacterium frigidaeris</name>
    <dbReference type="NCBI Taxonomy" id="2038277"/>
    <lineage>
        <taxon>Bacteria</taxon>
        <taxon>Pseudomonadati</taxon>
        <taxon>Pseudomonadota</taxon>
        <taxon>Alphaproteobacteria</taxon>
        <taxon>Hyphomicrobiales</taxon>
        <taxon>Methylobacteriaceae</taxon>
        <taxon>Methylobacterium</taxon>
    </lineage>
</organism>
<reference evidence="2" key="1">
    <citation type="journal article" date="2016" name="Front. Microbiol.">
        <title>Genome Sequence of the Piezophilic, Mesophilic Sulfate-Reducing Bacterium Desulfovibrio indicus J2T.</title>
        <authorList>
            <person name="Cao J."/>
            <person name="Maignien L."/>
            <person name="Shao Z."/>
            <person name="Alain K."/>
            <person name="Jebbar M."/>
        </authorList>
    </citation>
    <scope>NUCLEOTIDE SEQUENCE</scope>
    <source>
        <strain evidence="2">JCM 32048</strain>
    </source>
</reference>
<feature type="region of interest" description="Disordered" evidence="1">
    <location>
        <begin position="1"/>
        <end position="30"/>
    </location>
</feature>
<reference evidence="2" key="2">
    <citation type="submission" date="2021-08" db="EMBL/GenBank/DDBJ databases">
        <authorList>
            <person name="Tani A."/>
            <person name="Ola A."/>
            <person name="Ogura Y."/>
            <person name="Katsura K."/>
            <person name="Hayashi T."/>
        </authorList>
    </citation>
    <scope>NUCLEOTIDE SEQUENCE</scope>
    <source>
        <strain evidence="2">JCM 32048</strain>
    </source>
</reference>
<dbReference type="RefSeq" id="WP_099898699.1">
    <property type="nucleotide sequence ID" value="NZ_BPQJ01000035.1"/>
</dbReference>
<evidence type="ECO:0000313" key="3">
    <source>
        <dbReference type="Proteomes" id="UP001055286"/>
    </source>
</evidence>
<evidence type="ECO:0000256" key="1">
    <source>
        <dbReference type="SAM" id="MobiDB-lite"/>
    </source>
</evidence>
<evidence type="ECO:0000313" key="2">
    <source>
        <dbReference type="EMBL" id="GJD65184.1"/>
    </source>
</evidence>
<keyword evidence="3" id="KW-1185">Reference proteome</keyword>
<dbReference type="Proteomes" id="UP001055286">
    <property type="component" value="Unassembled WGS sequence"/>
</dbReference>
<proteinExistence type="predicted"/>
<comment type="caution">
    <text evidence="2">The sequence shown here is derived from an EMBL/GenBank/DDBJ whole genome shotgun (WGS) entry which is preliminary data.</text>
</comment>
<name>A0AA37M7L5_9HYPH</name>
<dbReference type="EMBL" id="BPQJ01000035">
    <property type="protein sequence ID" value="GJD65184.1"/>
    <property type="molecule type" value="Genomic_DNA"/>
</dbReference>
<accession>A0AA37M7L5</accession>
<feature type="compositionally biased region" description="Polar residues" evidence="1">
    <location>
        <begin position="1"/>
        <end position="12"/>
    </location>
</feature>
<protein>
    <submittedName>
        <fullName evidence="2">Uncharacterized protein</fullName>
    </submittedName>
</protein>
<dbReference type="AlphaFoldDB" id="A0AA37M7L5"/>
<sequence>MLYNPPSGSTDPNAGYKGKNVAAGQQGSRIPPSAVEFTQREIVNAILESGQSPTNEDLHQLWKAMKIAVKSVESIEYIINQFYDKPGTYWRLDSPTVVVPAAAQTVLANYATRVATVGAGTDVSALSGVVTIGPDDGGVYVLTATNAVDIPTTDESIVLWKGDAGNPLATAIATSRGPYPDPGSNANDKSVTAVIRLAPGDKVTATYYQLNPGNSPANSLNQALGHFGGVRVAG</sequence>
<gene>
    <name evidence="2" type="ORF">MPEAHAMD_5371</name>
</gene>